<evidence type="ECO:0000256" key="1">
    <source>
        <dbReference type="SAM" id="MobiDB-lite"/>
    </source>
</evidence>
<keyword evidence="3" id="KW-1185">Reference proteome</keyword>
<feature type="compositionally biased region" description="Basic and acidic residues" evidence="1">
    <location>
        <begin position="101"/>
        <end position="112"/>
    </location>
</feature>
<evidence type="ECO:0000313" key="3">
    <source>
        <dbReference type="Proteomes" id="UP000824890"/>
    </source>
</evidence>
<accession>A0ABQ8A2A8</accession>
<organism evidence="2 3">
    <name type="scientific">Brassica napus</name>
    <name type="common">Rape</name>
    <dbReference type="NCBI Taxonomy" id="3708"/>
    <lineage>
        <taxon>Eukaryota</taxon>
        <taxon>Viridiplantae</taxon>
        <taxon>Streptophyta</taxon>
        <taxon>Embryophyta</taxon>
        <taxon>Tracheophyta</taxon>
        <taxon>Spermatophyta</taxon>
        <taxon>Magnoliopsida</taxon>
        <taxon>eudicotyledons</taxon>
        <taxon>Gunneridae</taxon>
        <taxon>Pentapetalae</taxon>
        <taxon>rosids</taxon>
        <taxon>malvids</taxon>
        <taxon>Brassicales</taxon>
        <taxon>Brassicaceae</taxon>
        <taxon>Brassiceae</taxon>
        <taxon>Brassica</taxon>
    </lineage>
</organism>
<comment type="caution">
    <text evidence="2">The sequence shown here is derived from an EMBL/GenBank/DDBJ whole genome shotgun (WGS) entry which is preliminary data.</text>
</comment>
<gene>
    <name evidence="2" type="ORF">HID58_062721</name>
</gene>
<dbReference type="Proteomes" id="UP000824890">
    <property type="component" value="Unassembled WGS sequence"/>
</dbReference>
<evidence type="ECO:0000313" key="2">
    <source>
        <dbReference type="EMBL" id="KAH0886625.1"/>
    </source>
</evidence>
<feature type="region of interest" description="Disordered" evidence="1">
    <location>
        <begin position="1"/>
        <end position="125"/>
    </location>
</feature>
<reference evidence="2 3" key="1">
    <citation type="submission" date="2021-05" db="EMBL/GenBank/DDBJ databases">
        <title>Genome Assembly of Synthetic Allotetraploid Brassica napus Reveals Homoeologous Exchanges between Subgenomes.</title>
        <authorList>
            <person name="Davis J.T."/>
        </authorList>
    </citation>
    <scope>NUCLEOTIDE SEQUENCE [LARGE SCALE GENOMIC DNA]</scope>
    <source>
        <strain evidence="3">cv. Da-Ae</strain>
        <tissue evidence="2">Seedling</tissue>
    </source>
</reference>
<feature type="non-terminal residue" evidence="2">
    <location>
        <position position="157"/>
    </location>
</feature>
<protein>
    <submittedName>
        <fullName evidence="2">Uncharacterized protein</fullName>
    </submittedName>
</protein>
<proteinExistence type="predicted"/>
<name>A0ABQ8A2A8_BRANA</name>
<sequence>MTPKKLRRHADKRCGSDVAPLRNITGESIESSRYHPTPFKPNTEIEASRRPTPLTVVELRSPSYGISTHPNKPEPLYLAGTGTGVDGAEGASASRRQTQVTERENSPRHPHYDSALAPETDPPWTALFQSSSKAARVEDEIEGEIVSFNGGWRAPVT</sequence>
<feature type="compositionally biased region" description="Basic residues" evidence="1">
    <location>
        <begin position="1"/>
        <end position="11"/>
    </location>
</feature>
<dbReference type="EMBL" id="JAGKQM010000014">
    <property type="protein sequence ID" value="KAH0886625.1"/>
    <property type="molecule type" value="Genomic_DNA"/>
</dbReference>